<evidence type="ECO:0000313" key="1">
    <source>
        <dbReference type="EMBL" id="SDI86047.1"/>
    </source>
</evidence>
<dbReference type="Proteomes" id="UP000251670">
    <property type="component" value="Unassembled WGS sequence"/>
</dbReference>
<dbReference type="EMBL" id="UAWB01000002">
    <property type="protein sequence ID" value="SQB27587.1"/>
    <property type="molecule type" value="Genomic_DNA"/>
</dbReference>
<reference evidence="1 3" key="1">
    <citation type="submission" date="2016-10" db="EMBL/GenBank/DDBJ databases">
        <authorList>
            <person name="Varghese N."/>
            <person name="Submissions S."/>
        </authorList>
    </citation>
    <scope>NUCLEOTIDE SEQUENCE [LARGE SCALE GENOMIC DNA]</scope>
    <source>
        <strain evidence="1 3">DSM 19299</strain>
    </source>
</reference>
<dbReference type="Proteomes" id="UP000199426">
    <property type="component" value="Unassembled WGS sequence"/>
</dbReference>
<accession>A0A2X2VL87</accession>
<gene>
    <name evidence="2" type="ORF">NCTC13492_01176</name>
    <name evidence="1" type="ORF">SAMN05421542_2047</name>
</gene>
<proteinExistence type="predicted"/>
<keyword evidence="3" id="KW-1185">Reference proteome</keyword>
<dbReference type="AlphaFoldDB" id="A0A2X2VL87"/>
<name>A0A2X2VL87_CHRJE</name>
<organism evidence="2 4">
    <name type="scientific">Chryseobacterium jejuense</name>
    <dbReference type="NCBI Taxonomy" id="445960"/>
    <lineage>
        <taxon>Bacteria</taxon>
        <taxon>Pseudomonadati</taxon>
        <taxon>Bacteroidota</taxon>
        <taxon>Flavobacteriia</taxon>
        <taxon>Flavobacteriales</taxon>
        <taxon>Weeksellaceae</taxon>
        <taxon>Chryseobacterium group</taxon>
        <taxon>Chryseobacterium</taxon>
    </lineage>
</organism>
<dbReference type="RefSeq" id="WP_089736070.1">
    <property type="nucleotide sequence ID" value="NZ_FNEG01000003.1"/>
</dbReference>
<evidence type="ECO:0000313" key="4">
    <source>
        <dbReference type="Proteomes" id="UP000251670"/>
    </source>
</evidence>
<dbReference type="EMBL" id="FNEG01000003">
    <property type="protein sequence ID" value="SDI86047.1"/>
    <property type="molecule type" value="Genomic_DNA"/>
</dbReference>
<sequence>MIIYIPKQNYSWPLNILLDICVISKICEAFLGWKTQWRKGLIIQTVFKAQENPRFSAKKGFYKISIITIDTLVKIIRELVAFRNSFRYQRHQQILRENFRLENAMAQRINHTDRI</sequence>
<protein>
    <submittedName>
        <fullName evidence="2">Uncharacterized protein</fullName>
    </submittedName>
</protein>
<reference evidence="2 4" key="2">
    <citation type="submission" date="2018-06" db="EMBL/GenBank/DDBJ databases">
        <authorList>
            <consortium name="Pathogen Informatics"/>
            <person name="Doyle S."/>
        </authorList>
    </citation>
    <scope>NUCLEOTIDE SEQUENCE [LARGE SCALE GENOMIC DNA]</scope>
    <source>
        <strain evidence="2 4">NCTC13492</strain>
    </source>
</reference>
<evidence type="ECO:0000313" key="2">
    <source>
        <dbReference type="EMBL" id="SQB27587.1"/>
    </source>
</evidence>
<evidence type="ECO:0000313" key="3">
    <source>
        <dbReference type="Proteomes" id="UP000199426"/>
    </source>
</evidence>